<dbReference type="Pfam" id="PF03808">
    <property type="entry name" value="Glyco_tran_WecG"/>
    <property type="match status" value="1"/>
</dbReference>
<evidence type="ECO:0000256" key="1">
    <source>
        <dbReference type="ARBA" id="ARBA00022676"/>
    </source>
</evidence>
<dbReference type="EMBL" id="JACHIO010000027">
    <property type="protein sequence ID" value="MBB5066366.1"/>
    <property type="molecule type" value="Genomic_DNA"/>
</dbReference>
<dbReference type="InterPro" id="IPR004629">
    <property type="entry name" value="WecG_TagA_CpsF"/>
</dbReference>
<evidence type="ECO:0000313" key="5">
    <source>
        <dbReference type="Proteomes" id="UP000584867"/>
    </source>
</evidence>
<comment type="caution">
    <text evidence="4">The sequence shown here is derived from an EMBL/GenBank/DDBJ whole genome shotgun (WGS) entry which is preliminary data.</text>
</comment>
<evidence type="ECO:0000256" key="3">
    <source>
        <dbReference type="SAM" id="MobiDB-lite"/>
    </source>
</evidence>
<dbReference type="PANTHER" id="PTHR34136">
    <property type="match status" value="1"/>
</dbReference>
<gene>
    <name evidence="4" type="ORF">HDF15_004743</name>
</gene>
<dbReference type="AlphaFoldDB" id="A0A7W7ZUJ1"/>
<dbReference type="GO" id="GO:0047244">
    <property type="term" value="F:N-acetylglucosaminyldiphosphoundecaprenol N-acetyl-beta-D-mannosaminyltransferase activity"/>
    <property type="evidence" value="ECO:0007669"/>
    <property type="project" value="UniProtKB-EC"/>
</dbReference>
<organism evidence="4 5">
    <name type="scientific">Granulicella mallensis</name>
    <dbReference type="NCBI Taxonomy" id="940614"/>
    <lineage>
        <taxon>Bacteria</taxon>
        <taxon>Pseudomonadati</taxon>
        <taxon>Acidobacteriota</taxon>
        <taxon>Terriglobia</taxon>
        <taxon>Terriglobales</taxon>
        <taxon>Acidobacteriaceae</taxon>
        <taxon>Granulicella</taxon>
    </lineage>
</organism>
<evidence type="ECO:0000256" key="2">
    <source>
        <dbReference type="ARBA" id="ARBA00022679"/>
    </source>
</evidence>
<protein>
    <submittedName>
        <fullName evidence="4">N-acetylglucosaminyldiphosphoundecaprenol N-acetyl-beta-D-mannosaminyltransferase</fullName>
        <ecNumber evidence="4">2.4.1.187</ecNumber>
    </submittedName>
</protein>
<dbReference type="EC" id="2.4.1.187" evidence="4"/>
<proteinExistence type="predicted"/>
<reference evidence="4 5" key="1">
    <citation type="submission" date="2020-08" db="EMBL/GenBank/DDBJ databases">
        <title>Genomic Encyclopedia of Type Strains, Phase IV (KMG-V): Genome sequencing to study the core and pangenomes of soil and plant-associated prokaryotes.</title>
        <authorList>
            <person name="Whitman W."/>
        </authorList>
    </citation>
    <scope>NUCLEOTIDE SEQUENCE [LARGE SCALE GENOMIC DNA]</scope>
    <source>
        <strain evidence="4 5">X5P3</strain>
    </source>
</reference>
<dbReference type="PANTHER" id="PTHR34136:SF1">
    <property type="entry name" value="UDP-N-ACETYL-D-MANNOSAMINURONIC ACID TRANSFERASE"/>
    <property type="match status" value="1"/>
</dbReference>
<dbReference type="RefSeq" id="WP_184259863.1">
    <property type="nucleotide sequence ID" value="NZ_JACHIO010000027.1"/>
</dbReference>
<name>A0A7W7ZUJ1_9BACT</name>
<feature type="region of interest" description="Disordered" evidence="3">
    <location>
        <begin position="259"/>
        <end position="279"/>
    </location>
</feature>
<dbReference type="CDD" id="cd06533">
    <property type="entry name" value="Glyco_transf_WecG_TagA"/>
    <property type="match status" value="1"/>
</dbReference>
<keyword evidence="2 4" id="KW-0808">Transferase</keyword>
<dbReference type="Proteomes" id="UP000584867">
    <property type="component" value="Unassembled WGS sequence"/>
</dbReference>
<sequence>MSAQPHRRKANVLGIGVDAVNMQQALARVAEELEARRKGYVCLTGVHGVMEAQRNPEMARVLSNSALTVPDGMPTVWVGHYQGYLQMERVTGPDLMLEIIQRKEFREYTHFFCGGKEGIAGELRDQLVARFPHVKIVGTYTPPFGPLSEEQEKELIEQVDRLKPDMIWVGISTPKQELFMERYLPLLNTTLMFGVGAAFDFHTGRIADCAEWIKRYGLQWFHRLLQDPKHLWRRYLRNNPSFLFSITLQLLGLRSYPPQTNPRPHEVPQPAWVKSPPAR</sequence>
<evidence type="ECO:0000313" key="4">
    <source>
        <dbReference type="EMBL" id="MBB5066366.1"/>
    </source>
</evidence>
<keyword evidence="1 4" id="KW-0328">Glycosyltransferase</keyword>
<accession>A0A7W7ZUJ1</accession>
<dbReference type="NCBIfam" id="TIGR00696">
    <property type="entry name" value="wecG_tagA_cpsF"/>
    <property type="match status" value="1"/>
</dbReference>